<dbReference type="AlphaFoldDB" id="A0A396ZGH3"/>
<accession>A0A396ZGH3</accession>
<organism evidence="3 4">
    <name type="scientific">Leptospira stimsonii</name>
    <dbReference type="NCBI Taxonomy" id="2202203"/>
    <lineage>
        <taxon>Bacteria</taxon>
        <taxon>Pseudomonadati</taxon>
        <taxon>Spirochaetota</taxon>
        <taxon>Spirochaetia</taxon>
        <taxon>Leptospirales</taxon>
        <taxon>Leptospiraceae</taxon>
        <taxon>Leptospira</taxon>
    </lineage>
</organism>
<reference evidence="4" key="1">
    <citation type="submission" date="2018-05" db="EMBL/GenBank/DDBJ databases">
        <title>Leptospira yasudae sp. nov. and Leptospira stimsonii sp. nov., two pathogenic species of the genus Leptospira isolated from environmental sources.</title>
        <authorList>
            <person name="Casanovas-Massana A."/>
            <person name="Hamond C."/>
            <person name="Santos L.A."/>
            <person name="Hacker K.P."/>
            <person name="Balassiano I."/>
            <person name="Medeiros M.A."/>
            <person name="Reis M.G."/>
            <person name="Ko A.I."/>
            <person name="Wunder E.A."/>
        </authorList>
    </citation>
    <scope>NUCLEOTIDE SEQUENCE [LARGE SCALE GENOMIC DNA]</scope>
    <source>
        <strain evidence="4">Yale</strain>
    </source>
</reference>
<dbReference type="RefSeq" id="WP_118967819.1">
    <property type="nucleotide sequence ID" value="NZ_QHCT01000001.1"/>
</dbReference>
<comment type="caution">
    <text evidence="3">The sequence shown here is derived from an EMBL/GenBank/DDBJ whole genome shotgun (WGS) entry which is preliminary data.</text>
</comment>
<dbReference type="OrthoDB" id="9774125at2"/>
<dbReference type="Proteomes" id="UP000265798">
    <property type="component" value="Unassembled WGS sequence"/>
</dbReference>
<gene>
    <name evidence="3" type="ORF">DLM75_07705</name>
</gene>
<name>A0A396ZGH3_9LEPT</name>
<protein>
    <submittedName>
        <fullName evidence="3">Glycosyl hydrolase</fullName>
    </submittedName>
</protein>
<evidence type="ECO:0000313" key="4">
    <source>
        <dbReference type="Proteomes" id="UP000265798"/>
    </source>
</evidence>
<dbReference type="Pfam" id="PF13200">
    <property type="entry name" value="DUF4015"/>
    <property type="match status" value="1"/>
</dbReference>
<dbReference type="GO" id="GO:0016787">
    <property type="term" value="F:hydrolase activity"/>
    <property type="evidence" value="ECO:0007669"/>
    <property type="project" value="UniProtKB-KW"/>
</dbReference>
<evidence type="ECO:0000259" key="2">
    <source>
        <dbReference type="Pfam" id="PF13200"/>
    </source>
</evidence>
<feature type="region of interest" description="Disordered" evidence="1">
    <location>
        <begin position="34"/>
        <end position="76"/>
    </location>
</feature>
<keyword evidence="3" id="KW-0378">Hydrolase</keyword>
<proteinExistence type="predicted"/>
<evidence type="ECO:0000313" key="3">
    <source>
        <dbReference type="EMBL" id="RHX93024.1"/>
    </source>
</evidence>
<feature type="domain" description="DUF4015" evidence="2">
    <location>
        <begin position="206"/>
        <end position="375"/>
    </location>
</feature>
<evidence type="ECO:0000256" key="1">
    <source>
        <dbReference type="SAM" id="MobiDB-lite"/>
    </source>
</evidence>
<dbReference type="InterPro" id="IPR025275">
    <property type="entry name" value="DUF4015"/>
</dbReference>
<feature type="compositionally biased region" description="Basic and acidic residues" evidence="1">
    <location>
        <begin position="57"/>
        <end position="76"/>
    </location>
</feature>
<dbReference type="EMBL" id="QHCT01000001">
    <property type="protein sequence ID" value="RHX93024.1"/>
    <property type="molecule type" value="Genomic_DNA"/>
</dbReference>
<sequence length="394" mass="44753">MNQQIVSFLIIFLFSVSSLFSDFDLPFPNGSTKRKPVRLAKELSEPEVGTQRSSVRKGQESKQSDEEIFPKKETTRKQISPIEPILEIKSKVVTTQNKGDAPKQEGNGISNFADQKVPEFSRGIYISQRTLKKVKAFEELRRRSKMHGINFLVIDVQPTAPSKETLDSLFAEGFYPVARVVNFDGGLPTENPSDQKIKSIHRSIRAACQSGFPEIQLDYIRYADNLQLKLSYEARYKNISGIIKNIRNETLKCENLPYIGADIFGRIPFNQNDSIGQKVEVFAQVVDVLYPMLYPSHFYGMPARIKDPYQTVYDGTHLTLKRSLKTTRVIPYIQGFNMSVAKSGLSLSDYIKAQVKATYDSGAHGFVVWNAWNEYDATFQALKDYDREVKKGEN</sequence>